<feature type="compositionally biased region" description="Basic and acidic residues" evidence="1">
    <location>
        <begin position="175"/>
        <end position="185"/>
    </location>
</feature>
<feature type="region of interest" description="Disordered" evidence="1">
    <location>
        <begin position="366"/>
        <end position="391"/>
    </location>
</feature>
<comment type="caution">
    <text evidence="2">The sequence shown here is derived from an EMBL/GenBank/DDBJ whole genome shotgun (WGS) entry which is preliminary data.</text>
</comment>
<feature type="region of interest" description="Disordered" evidence="1">
    <location>
        <begin position="152"/>
        <end position="205"/>
    </location>
</feature>
<feature type="region of interest" description="Disordered" evidence="1">
    <location>
        <begin position="1"/>
        <end position="82"/>
    </location>
</feature>
<dbReference type="GO" id="GO:0003676">
    <property type="term" value="F:nucleic acid binding"/>
    <property type="evidence" value="ECO:0007669"/>
    <property type="project" value="InterPro"/>
</dbReference>
<evidence type="ECO:0008006" key="4">
    <source>
        <dbReference type="Google" id="ProtNLM"/>
    </source>
</evidence>
<organism evidence="2 3">
    <name type="scientific">Verticillium nonalfalfae</name>
    <dbReference type="NCBI Taxonomy" id="1051616"/>
    <lineage>
        <taxon>Eukaryota</taxon>
        <taxon>Fungi</taxon>
        <taxon>Dikarya</taxon>
        <taxon>Ascomycota</taxon>
        <taxon>Pezizomycotina</taxon>
        <taxon>Sordariomycetes</taxon>
        <taxon>Hypocreomycetidae</taxon>
        <taxon>Glomerellales</taxon>
        <taxon>Plectosphaerellaceae</taxon>
        <taxon>Verticillium</taxon>
    </lineage>
</organism>
<dbReference type="GO" id="GO:0006397">
    <property type="term" value="P:mRNA processing"/>
    <property type="evidence" value="ECO:0007669"/>
    <property type="project" value="UniProtKB-KW"/>
</dbReference>
<gene>
    <name evidence="2" type="ORF">D7B24_005035</name>
</gene>
<dbReference type="Gene3D" id="3.30.70.330">
    <property type="match status" value="1"/>
</dbReference>
<reference evidence="2 3" key="1">
    <citation type="submission" date="2018-10" db="EMBL/GenBank/DDBJ databases">
        <title>Genome sequence of Verticillium nonalfalfae VnAa140.</title>
        <authorList>
            <person name="Stajich J.E."/>
            <person name="Kasson M.T."/>
        </authorList>
    </citation>
    <scope>NUCLEOTIDE SEQUENCE [LARGE SCALE GENOMIC DNA]</scope>
    <source>
        <strain evidence="2 3">VnAa140</strain>
    </source>
</reference>
<feature type="compositionally biased region" description="Gly residues" evidence="1">
    <location>
        <begin position="367"/>
        <end position="379"/>
    </location>
</feature>
<feature type="compositionally biased region" description="Polar residues" evidence="1">
    <location>
        <begin position="190"/>
        <end position="202"/>
    </location>
</feature>
<proteinExistence type="predicted"/>
<evidence type="ECO:0000313" key="2">
    <source>
        <dbReference type="EMBL" id="RNJ60947.1"/>
    </source>
</evidence>
<dbReference type="STRING" id="1051616.A0A3M9YK36"/>
<dbReference type="GO" id="GO:0005634">
    <property type="term" value="C:nucleus"/>
    <property type="evidence" value="ECO:0007669"/>
    <property type="project" value="UniProtKB-SubCell"/>
</dbReference>
<dbReference type="RefSeq" id="XP_028499105.1">
    <property type="nucleotide sequence ID" value="XM_028639198.1"/>
</dbReference>
<dbReference type="InterPro" id="IPR012677">
    <property type="entry name" value="Nucleotide-bd_a/b_plait_sf"/>
</dbReference>
<evidence type="ECO:0000256" key="1">
    <source>
        <dbReference type="SAM" id="MobiDB-lite"/>
    </source>
</evidence>
<evidence type="ECO:0000313" key="3">
    <source>
        <dbReference type="Proteomes" id="UP000267145"/>
    </source>
</evidence>
<feature type="compositionally biased region" description="Acidic residues" evidence="1">
    <location>
        <begin position="1"/>
        <end position="10"/>
    </location>
</feature>
<feature type="compositionally biased region" description="Polar residues" evidence="1">
    <location>
        <begin position="56"/>
        <end position="67"/>
    </location>
</feature>
<feature type="compositionally biased region" description="Basic and acidic residues" evidence="1">
    <location>
        <begin position="33"/>
        <end position="53"/>
    </location>
</feature>
<keyword evidence="3" id="KW-1185">Reference proteome</keyword>
<feature type="compositionally biased region" description="Polar residues" evidence="1">
    <location>
        <begin position="163"/>
        <end position="174"/>
    </location>
</feature>
<dbReference type="PANTHER" id="PTHR23204">
    <property type="entry name" value="CLEAVAGE AND POLYADENYLATION SPECIFIC FACTOR"/>
    <property type="match status" value="1"/>
</dbReference>
<dbReference type="AlphaFoldDB" id="A0A3M9YK36"/>
<dbReference type="Proteomes" id="UP000267145">
    <property type="component" value="Unassembled WGS sequence"/>
</dbReference>
<name>A0A3M9YK36_9PEZI</name>
<protein>
    <recommendedName>
        <fullName evidence="4">RRM domain-containing protein</fullName>
    </recommendedName>
</protein>
<dbReference type="InterPro" id="IPR034772">
    <property type="entry name" value="CPSF6/7"/>
</dbReference>
<sequence length="391" mass="42024">MADDEFEIDIYGDAPQENQEGHHEYEGGQQQQQEHDHREDHDDGGQHEHKEEPEQYNDQSSSAPQQGTKRKGDDRAVDPGATNAITISDLNWWNTDDEIRGWSRRAHCEDELKDITFSEHKVNGKSKGQVYIEFASQQAATATKHLVDKLEGNTPGQKRYNVAYSNPNVNPFRTLPKDTSNRQPKDGQGSRATGTFNNDNSANMGGNFRGNYRGRGGGGGFVPRGGMNQNNYNRNFAGGMGGYNQNNNMGGFNNGGMGGVGFNNNNMGGFNRGGFGGGMRGGPGGMRGGRGGMNQMGGMPMGPMGGMPMGGMGNPMGMMGGGMQGKTPDLCTISFGSGVKTRPMMKALRACYRCFQGMPQQFNPGFFGQGGGGQGGGDWGNPHGAKRPRPE</sequence>
<dbReference type="InterPro" id="IPR035979">
    <property type="entry name" value="RBD_domain_sf"/>
</dbReference>
<dbReference type="SUPFAM" id="SSF54928">
    <property type="entry name" value="RNA-binding domain, RBD"/>
    <property type="match status" value="1"/>
</dbReference>
<dbReference type="EMBL" id="RBVV01000003">
    <property type="protein sequence ID" value="RNJ60947.1"/>
    <property type="molecule type" value="Genomic_DNA"/>
</dbReference>
<accession>A0A3M9YK36</accession>
<dbReference type="GeneID" id="39608724"/>